<protein>
    <submittedName>
        <fullName evidence="1">Uncharacterized protein</fullName>
    </submittedName>
</protein>
<organism evidence="1 2">
    <name type="scientific">Fusarium oligoseptatum</name>
    <dbReference type="NCBI Taxonomy" id="2604345"/>
    <lineage>
        <taxon>Eukaryota</taxon>
        <taxon>Fungi</taxon>
        <taxon>Dikarya</taxon>
        <taxon>Ascomycota</taxon>
        <taxon>Pezizomycotina</taxon>
        <taxon>Sordariomycetes</taxon>
        <taxon>Hypocreomycetidae</taxon>
        <taxon>Hypocreales</taxon>
        <taxon>Nectriaceae</taxon>
        <taxon>Fusarium</taxon>
        <taxon>Fusarium solani species complex</taxon>
    </lineage>
</organism>
<comment type="caution">
    <text evidence="1">The sequence shown here is derived from an EMBL/GenBank/DDBJ whole genome shotgun (WGS) entry which is preliminary data.</text>
</comment>
<reference evidence="1 2" key="1">
    <citation type="submission" date="2017-06" db="EMBL/GenBank/DDBJ databases">
        <title>Comparative genomic analysis of Ambrosia Fusariam Clade fungi.</title>
        <authorList>
            <person name="Stajich J.E."/>
            <person name="Carrillo J."/>
            <person name="Kijimoto T."/>
            <person name="Eskalen A."/>
            <person name="O'Donnell K."/>
            <person name="Kasson M."/>
        </authorList>
    </citation>
    <scope>NUCLEOTIDE SEQUENCE [LARGE SCALE GENOMIC DNA]</scope>
    <source>
        <strain evidence="1 2">NRRL62579</strain>
    </source>
</reference>
<feature type="non-terminal residue" evidence="1">
    <location>
        <position position="1"/>
    </location>
</feature>
<proteinExistence type="predicted"/>
<accession>A0A428RE32</accession>
<dbReference type="AlphaFoldDB" id="A0A428RE32"/>
<dbReference type="EMBL" id="NKCK01001004">
    <property type="protein sequence ID" value="RSL75795.1"/>
    <property type="molecule type" value="Genomic_DNA"/>
</dbReference>
<sequence>VGKENGAAKALKDLDNNLTYVGIRDMVDTATWSSTSSDNNKMLTANGILKVVLGAVVPCLDHKSTRT</sequence>
<name>A0A428RE32_9HYPO</name>
<keyword evidence="2" id="KW-1185">Reference proteome</keyword>
<dbReference type="STRING" id="1325735.A0A428RE32"/>
<gene>
    <name evidence="1" type="ORF">CEP52_017825</name>
</gene>
<evidence type="ECO:0000313" key="2">
    <source>
        <dbReference type="Proteomes" id="UP000287144"/>
    </source>
</evidence>
<dbReference type="Proteomes" id="UP000287144">
    <property type="component" value="Unassembled WGS sequence"/>
</dbReference>
<evidence type="ECO:0000313" key="1">
    <source>
        <dbReference type="EMBL" id="RSL75795.1"/>
    </source>
</evidence>